<keyword evidence="3" id="KW-1185">Reference proteome</keyword>
<name>A0ABN6UJL8_9GAMM</name>
<dbReference type="EMBL" id="AP027041">
    <property type="protein sequence ID" value="BDU16507.1"/>
    <property type="molecule type" value="Genomic_DNA"/>
</dbReference>
<evidence type="ECO:0000313" key="2">
    <source>
        <dbReference type="EMBL" id="BDU16507.1"/>
    </source>
</evidence>
<evidence type="ECO:0000256" key="1">
    <source>
        <dbReference type="SAM" id="MobiDB-lite"/>
    </source>
</evidence>
<reference evidence="2 3" key="1">
    <citation type="journal article" date="2023" name="Int. J. Syst. Evol. Microbiol.">
        <title>Physiological and genomic analyses of cobalamin (vitamin B12)-auxotrophy of Lysobacter auxotrophicus sp. nov., a methionine-auxotrophic chitinolytic bacterium isolated from chitin-treated soil.</title>
        <authorList>
            <person name="Saito A."/>
            <person name="Dohra H."/>
            <person name="Hamada M."/>
            <person name="Moriuchi R."/>
            <person name="Kotsuchibashi Y."/>
            <person name="Mori K."/>
        </authorList>
    </citation>
    <scope>NUCLEOTIDE SEQUENCE [LARGE SCALE GENOMIC DNA]</scope>
    <source>
        <strain evidence="2 3">5-21a</strain>
    </source>
</reference>
<organism evidence="2 3">
    <name type="scientific">Lysobacter auxotrophicus</name>
    <dbReference type="NCBI Taxonomy" id="2992573"/>
    <lineage>
        <taxon>Bacteria</taxon>
        <taxon>Pseudomonadati</taxon>
        <taxon>Pseudomonadota</taxon>
        <taxon>Gammaproteobacteria</taxon>
        <taxon>Lysobacterales</taxon>
        <taxon>Lysobacteraceae</taxon>
        <taxon>Lysobacter</taxon>
    </lineage>
</organism>
<sequence length="180" mass="19693">MRVDRLARLDGDRDVGIADAADAQDVARGLDHLQVRRDQRRRDRDDERGVRIARTGDHRDPPALAVTPVADRRIAQPRVARKPTSRGDGVVGECGVVSVFQIAHGAPGTASIEHQHGDAQARQAFVQALEDRRGSLATGCTVHRDQDRVDLPVRRPMERSGQAHVTVAEGHLFGACERIA</sequence>
<dbReference type="Proteomes" id="UP001317822">
    <property type="component" value="Chromosome"/>
</dbReference>
<gene>
    <name evidence="2" type="ORF">LA521A_17080</name>
</gene>
<protein>
    <submittedName>
        <fullName evidence="2">Uncharacterized protein</fullName>
    </submittedName>
</protein>
<evidence type="ECO:0000313" key="3">
    <source>
        <dbReference type="Proteomes" id="UP001317822"/>
    </source>
</evidence>
<accession>A0ABN6UJL8</accession>
<proteinExistence type="predicted"/>
<feature type="region of interest" description="Disordered" evidence="1">
    <location>
        <begin position="37"/>
        <end position="62"/>
    </location>
</feature>
<feature type="compositionally biased region" description="Basic and acidic residues" evidence="1">
    <location>
        <begin position="37"/>
        <end position="61"/>
    </location>
</feature>